<name>A0ABR3R897_9PLEO</name>
<feature type="compositionally biased region" description="Acidic residues" evidence="1">
    <location>
        <begin position="245"/>
        <end position="255"/>
    </location>
</feature>
<evidence type="ECO:0000313" key="2">
    <source>
        <dbReference type="EMBL" id="KAL1600664.1"/>
    </source>
</evidence>
<feature type="compositionally biased region" description="Polar residues" evidence="1">
    <location>
        <begin position="383"/>
        <end position="397"/>
    </location>
</feature>
<protein>
    <submittedName>
        <fullName evidence="2">Uncharacterized protein</fullName>
    </submittedName>
</protein>
<dbReference type="Proteomes" id="UP001521785">
    <property type="component" value="Unassembled WGS sequence"/>
</dbReference>
<dbReference type="EMBL" id="JAKJXO020000009">
    <property type="protein sequence ID" value="KAL1600664.1"/>
    <property type="molecule type" value="Genomic_DNA"/>
</dbReference>
<organism evidence="2 3">
    <name type="scientific">Paraconiothyrium brasiliense</name>
    <dbReference type="NCBI Taxonomy" id="300254"/>
    <lineage>
        <taxon>Eukaryota</taxon>
        <taxon>Fungi</taxon>
        <taxon>Dikarya</taxon>
        <taxon>Ascomycota</taxon>
        <taxon>Pezizomycotina</taxon>
        <taxon>Dothideomycetes</taxon>
        <taxon>Pleosporomycetidae</taxon>
        <taxon>Pleosporales</taxon>
        <taxon>Massarineae</taxon>
        <taxon>Didymosphaeriaceae</taxon>
        <taxon>Paraconiothyrium</taxon>
    </lineage>
</organism>
<gene>
    <name evidence="2" type="ORF">SLS60_007052</name>
</gene>
<keyword evidence="3" id="KW-1185">Reference proteome</keyword>
<evidence type="ECO:0000313" key="3">
    <source>
        <dbReference type="Proteomes" id="UP001521785"/>
    </source>
</evidence>
<feature type="region of interest" description="Disordered" evidence="1">
    <location>
        <begin position="245"/>
        <end position="444"/>
    </location>
</feature>
<comment type="caution">
    <text evidence="2">The sequence shown here is derived from an EMBL/GenBank/DDBJ whole genome shotgun (WGS) entry which is preliminary data.</text>
</comment>
<reference evidence="2 3" key="1">
    <citation type="submission" date="2024-02" db="EMBL/GenBank/DDBJ databases">
        <title>De novo assembly and annotation of 12 fungi associated with fruit tree decline syndrome in Ontario, Canada.</title>
        <authorList>
            <person name="Sulman M."/>
            <person name="Ellouze W."/>
            <person name="Ilyukhin E."/>
        </authorList>
    </citation>
    <scope>NUCLEOTIDE SEQUENCE [LARGE SCALE GENOMIC DNA]</scope>
    <source>
        <strain evidence="2 3">M42-189</strain>
    </source>
</reference>
<proteinExistence type="predicted"/>
<feature type="compositionally biased region" description="Polar residues" evidence="1">
    <location>
        <begin position="291"/>
        <end position="301"/>
    </location>
</feature>
<evidence type="ECO:0000256" key="1">
    <source>
        <dbReference type="SAM" id="MobiDB-lite"/>
    </source>
</evidence>
<accession>A0ABR3R897</accession>
<feature type="compositionally biased region" description="Basic and acidic residues" evidence="1">
    <location>
        <begin position="430"/>
        <end position="444"/>
    </location>
</feature>
<sequence>MPIYRSISVKLHSQFDIETLPEYVPRSRNYYIARGLPVPPDTPQFVNEATSTCSVYVPVYPASQFWLSYAVSPPVPEDQHFLFKLYINGAHIVSWSTAKEEKWKGKTIFALHEVEGEGGRKRVEKRVLCFAKPDPTEGMSNGVEAGGWFDEERCLEVRVHRALGRKRVERKVEEYAGTEFGRREKGVSLVNAGLAGSEQPKKFYKFALVDPVDKPFATFRYYYRTWAQILEMGLSEDEIVEDGEDNDLSVIEPDDTDSRNDRIGGWDFAPQGSEMVHQSSHDGAGDPPSSPLKTYTTTASPSIRGGGSRDYTDEYARAPSRLDLNRTSSDHRLSVPPSCRLDPPEPSRRALPTIPQKRDPAADTSYQPHPVYPIDDWERKTPSPVQSLRETISTPTIMQPKRGLTPTGWLSAMAEAWRRRGTPSNLSSDDGSRTASRNDSRGVR</sequence>